<dbReference type="InterPro" id="IPR015507">
    <property type="entry name" value="rRNA-MeTfrase_E"/>
</dbReference>
<dbReference type="GO" id="GO:0006364">
    <property type="term" value="P:rRNA processing"/>
    <property type="evidence" value="ECO:0007669"/>
    <property type="project" value="UniProtKB-KW"/>
</dbReference>
<dbReference type="GO" id="GO:0002128">
    <property type="term" value="P:tRNA nucleoside ribose methylation"/>
    <property type="evidence" value="ECO:0007669"/>
    <property type="project" value="UniProtKB-UniRule"/>
</dbReference>
<accession>A0A0V0SEB2</accession>
<comment type="catalytic activity">
    <reaction evidence="7 8">
        <text>cytidine(32)/guanosine(34) in tRNA + 2 S-adenosyl-L-methionine = 2'-O-methylcytidine(32)/2'-O-methylguanosine(34) in tRNA + 2 S-adenosyl-L-homocysteine + 2 H(+)</text>
        <dbReference type="Rhea" id="RHEA:42396"/>
        <dbReference type="Rhea" id="RHEA-COMP:10246"/>
        <dbReference type="Rhea" id="RHEA-COMP:10247"/>
        <dbReference type="ChEBI" id="CHEBI:15378"/>
        <dbReference type="ChEBI" id="CHEBI:57856"/>
        <dbReference type="ChEBI" id="CHEBI:59789"/>
        <dbReference type="ChEBI" id="CHEBI:74269"/>
        <dbReference type="ChEBI" id="CHEBI:74445"/>
        <dbReference type="ChEBI" id="CHEBI:74495"/>
        <dbReference type="ChEBI" id="CHEBI:82748"/>
        <dbReference type="EC" id="2.1.1.205"/>
    </reaction>
</comment>
<evidence type="ECO:0000259" key="10">
    <source>
        <dbReference type="Pfam" id="PF01728"/>
    </source>
</evidence>
<comment type="similarity">
    <text evidence="8">Belongs to the class I-like SAM-binding methyltransferase superfamily. RNA methyltransferase RlmE family. TRM7 subfamily.</text>
</comment>
<comment type="function">
    <text evidence="8">Methylates the 2'-O-ribose of nucleotides at positions 32 and 34 of the tRNA anticodon loop of substrate tRNAs.</text>
</comment>
<comment type="subcellular location">
    <subcellularLocation>
        <location evidence="8">Cytoplasm</location>
    </subcellularLocation>
</comment>
<feature type="compositionally biased region" description="Low complexity" evidence="9">
    <location>
        <begin position="299"/>
        <end position="309"/>
    </location>
</feature>
<dbReference type="InterPro" id="IPR050082">
    <property type="entry name" value="RNA_methyltr_RlmE"/>
</dbReference>
<organism evidence="11 12">
    <name type="scientific">Trichinella nelsoni</name>
    <dbReference type="NCBI Taxonomy" id="6336"/>
    <lineage>
        <taxon>Eukaryota</taxon>
        <taxon>Metazoa</taxon>
        <taxon>Ecdysozoa</taxon>
        <taxon>Nematoda</taxon>
        <taxon>Enoplea</taxon>
        <taxon>Dorylaimia</taxon>
        <taxon>Trichinellida</taxon>
        <taxon>Trichinellidae</taxon>
        <taxon>Trichinella</taxon>
    </lineage>
</organism>
<feature type="binding site" evidence="8">
    <location>
        <position position="55"/>
    </location>
    <ligand>
        <name>S-adenosyl-L-methionine</name>
        <dbReference type="ChEBI" id="CHEBI:59789"/>
    </ligand>
</feature>
<keyword evidence="3 8" id="KW-0489">Methyltransferase</keyword>
<evidence type="ECO:0000256" key="7">
    <source>
        <dbReference type="ARBA" id="ARBA00048902"/>
    </source>
</evidence>
<dbReference type="OrthoDB" id="289250at2759"/>
<dbReference type="Pfam" id="PF01728">
    <property type="entry name" value="FtsJ"/>
    <property type="match status" value="1"/>
</dbReference>
<evidence type="ECO:0000313" key="11">
    <source>
        <dbReference type="EMBL" id="KRX25100.1"/>
    </source>
</evidence>
<sequence length="330" mass="36728">MGKCSKDKRDVFYRLSKEEDYRARSSFKLKQINEEFGILKGVRRVVDLCAAPGSWSQVIREEMNKSVHKDRSVVIAVDIQEMAPIEGVVMIQADITEKDTVAKIKTFLPNDNADLVVCDGAPDVTGIHDLDEFLQGQLLVSALNIATMVLKSGGTFVSKIFRGKHPELLITQLKIFFNKVEYVKPRSSRGSSYESFVVCQGLTLPRGYQPTMVNLMLEPNYDIAVSKLEGVNRQIVPFISCGDLSGWDSDRSFSLRTISETPCDKNKKHAFRFTNERRSGRKGKMKDAGASGKLAQNNSDASSTELESETENLTLDDAIELITACILSDV</sequence>
<feature type="binding site" evidence="8">
    <location>
        <position position="119"/>
    </location>
    <ligand>
        <name>S-adenosyl-L-methionine</name>
        <dbReference type="ChEBI" id="CHEBI:59789"/>
    </ligand>
</feature>
<dbReference type="EC" id="2.1.1.205" evidence="8"/>
<dbReference type="FunFam" id="3.40.50.150:FF:000220">
    <property type="entry name" value="CAMK protein kinase"/>
    <property type="match status" value="1"/>
</dbReference>
<keyword evidence="1 8" id="KW-0963">Cytoplasm</keyword>
<dbReference type="AlphaFoldDB" id="A0A0V0SEB2"/>
<evidence type="ECO:0000256" key="4">
    <source>
        <dbReference type="ARBA" id="ARBA00022679"/>
    </source>
</evidence>
<dbReference type="PANTHER" id="PTHR10920">
    <property type="entry name" value="RIBOSOMAL RNA METHYLTRANSFERASE"/>
    <property type="match status" value="1"/>
</dbReference>
<evidence type="ECO:0000256" key="6">
    <source>
        <dbReference type="ARBA" id="ARBA00022694"/>
    </source>
</evidence>
<feature type="active site" description="Proton acceptor" evidence="8">
    <location>
        <position position="159"/>
    </location>
</feature>
<dbReference type="InterPro" id="IPR002877">
    <property type="entry name" value="RNA_MeTrfase_FtsJ_dom"/>
</dbReference>
<evidence type="ECO:0000256" key="5">
    <source>
        <dbReference type="ARBA" id="ARBA00022691"/>
    </source>
</evidence>
<keyword evidence="12" id="KW-1185">Reference proteome</keyword>
<dbReference type="Gene3D" id="3.40.50.150">
    <property type="entry name" value="Vaccinia Virus protein VP39"/>
    <property type="match status" value="1"/>
</dbReference>
<dbReference type="InterPro" id="IPR028590">
    <property type="entry name" value="RNA_methyltr_E_TRM7"/>
</dbReference>
<proteinExistence type="inferred from homology"/>
<dbReference type="GO" id="GO:0106340">
    <property type="term" value="F:tRNA (guanosine(34)-2'-O)-methyltransferase activity"/>
    <property type="evidence" value="ECO:0007669"/>
    <property type="project" value="UniProtKB-ARBA"/>
</dbReference>
<evidence type="ECO:0000256" key="8">
    <source>
        <dbReference type="HAMAP-Rule" id="MF_03162"/>
    </source>
</evidence>
<dbReference type="SUPFAM" id="SSF53335">
    <property type="entry name" value="S-adenosyl-L-methionine-dependent methyltransferases"/>
    <property type="match status" value="1"/>
</dbReference>
<feature type="binding site" evidence="8">
    <location>
        <position position="94"/>
    </location>
    <ligand>
        <name>S-adenosyl-L-methionine</name>
        <dbReference type="ChEBI" id="CHEBI:59789"/>
    </ligand>
</feature>
<dbReference type="InterPro" id="IPR029063">
    <property type="entry name" value="SAM-dependent_MTases_sf"/>
</dbReference>
<comment type="caution">
    <text evidence="11">The sequence shown here is derived from an EMBL/GenBank/DDBJ whole genome shotgun (WGS) entry which is preliminary data.</text>
</comment>
<keyword evidence="6 8" id="KW-0819">tRNA processing</keyword>
<dbReference type="HAMAP" id="MF_01547">
    <property type="entry name" value="RNA_methyltr_E"/>
    <property type="match status" value="1"/>
</dbReference>
<dbReference type="HAMAP" id="MF_03162">
    <property type="entry name" value="RNA_methyltr_E_TRM7"/>
    <property type="match status" value="1"/>
</dbReference>
<feature type="binding site" evidence="8">
    <location>
        <position position="78"/>
    </location>
    <ligand>
        <name>S-adenosyl-L-methionine</name>
        <dbReference type="ChEBI" id="CHEBI:59789"/>
    </ligand>
</feature>
<dbReference type="Proteomes" id="UP000054630">
    <property type="component" value="Unassembled WGS sequence"/>
</dbReference>
<dbReference type="PANTHER" id="PTHR10920:SF12">
    <property type="entry name" value="TRNA (CYTIDINE(32)_GUANOSINE(34)-2'-O)-METHYLTRANSFERASE-RELATED"/>
    <property type="match status" value="1"/>
</dbReference>
<gene>
    <name evidence="11" type="primary">FTSJ1</name>
    <name evidence="11" type="ORF">T07_14858</name>
</gene>
<evidence type="ECO:0000256" key="2">
    <source>
        <dbReference type="ARBA" id="ARBA00022552"/>
    </source>
</evidence>
<dbReference type="STRING" id="6336.A0A0V0SEB2"/>
<feature type="binding site" evidence="8">
    <location>
        <position position="53"/>
    </location>
    <ligand>
        <name>S-adenosyl-L-methionine</name>
        <dbReference type="ChEBI" id="CHEBI:59789"/>
    </ligand>
</feature>
<dbReference type="GO" id="GO:0005737">
    <property type="term" value="C:cytoplasm"/>
    <property type="evidence" value="ECO:0007669"/>
    <property type="project" value="UniProtKB-SubCell"/>
</dbReference>
<evidence type="ECO:0000256" key="3">
    <source>
        <dbReference type="ARBA" id="ARBA00022603"/>
    </source>
</evidence>
<dbReference type="EMBL" id="JYDL01000014">
    <property type="protein sequence ID" value="KRX25100.1"/>
    <property type="molecule type" value="Genomic_DNA"/>
</dbReference>
<evidence type="ECO:0000256" key="1">
    <source>
        <dbReference type="ARBA" id="ARBA00022490"/>
    </source>
</evidence>
<feature type="region of interest" description="Disordered" evidence="9">
    <location>
        <begin position="275"/>
        <end position="309"/>
    </location>
</feature>
<keyword evidence="5 8" id="KW-0949">S-adenosyl-L-methionine</keyword>
<dbReference type="GO" id="GO:0002181">
    <property type="term" value="P:cytoplasmic translation"/>
    <property type="evidence" value="ECO:0007669"/>
    <property type="project" value="UniProtKB-UniRule"/>
</dbReference>
<evidence type="ECO:0000313" key="12">
    <source>
        <dbReference type="Proteomes" id="UP000054630"/>
    </source>
</evidence>
<keyword evidence="2" id="KW-0698">rRNA processing</keyword>
<reference evidence="11 12" key="1">
    <citation type="submission" date="2015-01" db="EMBL/GenBank/DDBJ databases">
        <title>Evolution of Trichinella species and genotypes.</title>
        <authorList>
            <person name="Korhonen P.K."/>
            <person name="Edoardo P."/>
            <person name="Giuseppe L.R."/>
            <person name="Gasser R.B."/>
        </authorList>
    </citation>
    <scope>NUCLEOTIDE SEQUENCE [LARGE SCALE GENOMIC DNA]</scope>
    <source>
        <strain evidence="11">ISS37</strain>
    </source>
</reference>
<evidence type="ECO:0000256" key="9">
    <source>
        <dbReference type="SAM" id="MobiDB-lite"/>
    </source>
</evidence>
<name>A0A0V0SEB2_9BILA</name>
<keyword evidence="4 8" id="KW-0808">Transferase</keyword>
<feature type="domain" description="Ribosomal RNA methyltransferase FtsJ" evidence="10">
    <location>
        <begin position="21"/>
        <end position="201"/>
    </location>
</feature>
<protein>
    <recommendedName>
        <fullName evidence="8">Putative tRNA (cytidine(32)/guanosine(34)-2'-O)-methyltransferase</fullName>
        <ecNumber evidence="8">2.1.1.205</ecNumber>
    </recommendedName>
    <alternativeName>
        <fullName evidence="8">2'-O-ribose RNA methyltransferase TRM7 homolog</fullName>
    </alternativeName>
</protein>